<reference evidence="2 3" key="1">
    <citation type="submission" date="2017-07" db="EMBL/GenBank/DDBJ databases">
        <authorList>
            <person name="Sun Z.S."/>
            <person name="Albrecht U."/>
            <person name="Echele G."/>
            <person name="Lee C.C."/>
        </authorList>
    </citation>
    <scope>NUCLEOTIDE SEQUENCE [LARGE SCALE GENOMIC DNA]</scope>
    <source>
        <strain evidence="3">type strain: KCTC 22618</strain>
    </source>
</reference>
<sequence>MKKIIPIILFSLLSLFSCSKDTIEGPIENPIPEEPDISSNTPCDFDLSNAEEGETISIDCSLNLEGKTINLPKAITILFNEGKIENGTLNFTEDGKIDGALLNNSLTIQGDIQLTKNEFDFIPSKWGIVEGVTTNEISRTNRDILENNMTFIKSLGASIFKIDKMDAFFNVDEPDILPSEAAINVPSDFTLKMTNNTHLRMQPNAAIRPTLLATFTASNVTIDGGVLHGDRDSHDYTTINSTHEWGHLLRITGTKNSVFKNIRFEDATGDAIDVHAYGHSFDPHYTYCDNVLITNNIMLRSRRNHISITDGRNITVEKNDFIDASIHTNKSTGIAPGFAIDVEAVRHGNPRGISEIAEDIFIKNNTENGSRVGAVTVHTGDRVTIEGNKFENSISYSTSIGTIIRNNEIIATTYKNINNGTAIVAGRADRYDDNYNGKVYGNTIENYAIGMTVSNKDLEVYANKITNCKTGLRITTIRNAKIYDNIITSSKENSDGIVSHPNLEYMDNVIVGGESKGNTIKVTRTPLKFVNVNEKSGQENFKLIVANNIITSENTSSFSKTHGFEFIENTISQGGVRIVNSENGKINNNSITSTSSNGIRLDTGCKNLTIKDNTINVTGNNLECIKINTTDGININIENNSCN</sequence>
<accession>A0A238U509</accession>
<dbReference type="SUPFAM" id="SSF51126">
    <property type="entry name" value="Pectin lyase-like"/>
    <property type="match status" value="3"/>
</dbReference>
<dbReference type="Proteomes" id="UP000215214">
    <property type="component" value="Chromosome TJEJU"/>
</dbReference>
<dbReference type="SMART" id="SM00710">
    <property type="entry name" value="PbH1"/>
    <property type="match status" value="10"/>
</dbReference>
<keyword evidence="3" id="KW-1185">Reference proteome</keyword>
<dbReference type="Gene3D" id="2.160.20.10">
    <property type="entry name" value="Single-stranded right-handed beta-helix, Pectin lyase-like"/>
    <property type="match status" value="1"/>
</dbReference>
<dbReference type="PROSITE" id="PS51257">
    <property type="entry name" value="PROKAR_LIPOPROTEIN"/>
    <property type="match status" value="1"/>
</dbReference>
<name>A0A238U509_9FLAO</name>
<dbReference type="KEGG" id="tje:TJEJU_0326"/>
<gene>
    <name evidence="2" type="ORF">TJEJU_0326</name>
</gene>
<protein>
    <recommendedName>
        <fullName evidence="4">Lipoprotein</fullName>
    </recommendedName>
</protein>
<dbReference type="AlphaFoldDB" id="A0A238U509"/>
<proteinExistence type="predicted"/>
<evidence type="ECO:0008006" key="4">
    <source>
        <dbReference type="Google" id="ProtNLM"/>
    </source>
</evidence>
<organism evidence="2 3">
    <name type="scientific">Tenacibaculum jejuense</name>
    <dbReference type="NCBI Taxonomy" id="584609"/>
    <lineage>
        <taxon>Bacteria</taxon>
        <taxon>Pseudomonadati</taxon>
        <taxon>Bacteroidota</taxon>
        <taxon>Flavobacteriia</taxon>
        <taxon>Flavobacteriales</taxon>
        <taxon>Flavobacteriaceae</taxon>
        <taxon>Tenacibaculum</taxon>
    </lineage>
</organism>
<dbReference type="OrthoDB" id="1400405at2"/>
<keyword evidence="1" id="KW-0732">Signal</keyword>
<feature type="chain" id="PRO_5012466793" description="Lipoprotein" evidence="1">
    <location>
        <begin position="20"/>
        <end position="643"/>
    </location>
</feature>
<dbReference type="EMBL" id="LT899436">
    <property type="protein sequence ID" value="SNR14125.1"/>
    <property type="molecule type" value="Genomic_DNA"/>
</dbReference>
<evidence type="ECO:0000313" key="3">
    <source>
        <dbReference type="Proteomes" id="UP000215214"/>
    </source>
</evidence>
<dbReference type="InterPro" id="IPR011050">
    <property type="entry name" value="Pectin_lyase_fold/virulence"/>
</dbReference>
<dbReference type="InterPro" id="IPR012334">
    <property type="entry name" value="Pectin_lyas_fold"/>
</dbReference>
<dbReference type="InterPro" id="IPR006626">
    <property type="entry name" value="PbH1"/>
</dbReference>
<dbReference type="RefSeq" id="WP_095068990.1">
    <property type="nucleotide sequence ID" value="NZ_LT899436.1"/>
</dbReference>
<evidence type="ECO:0000256" key="1">
    <source>
        <dbReference type="SAM" id="SignalP"/>
    </source>
</evidence>
<evidence type="ECO:0000313" key="2">
    <source>
        <dbReference type="EMBL" id="SNR14125.1"/>
    </source>
</evidence>
<feature type="signal peptide" evidence="1">
    <location>
        <begin position="1"/>
        <end position="19"/>
    </location>
</feature>